<feature type="transmembrane region" description="Helical" evidence="2">
    <location>
        <begin position="12"/>
        <end position="33"/>
    </location>
</feature>
<dbReference type="GO" id="GO:0004713">
    <property type="term" value="F:protein tyrosine kinase activity"/>
    <property type="evidence" value="ECO:0007669"/>
    <property type="project" value="TreeGrafter"/>
</dbReference>
<dbReference type="PANTHER" id="PTHR32309">
    <property type="entry name" value="TYROSINE-PROTEIN KINASE"/>
    <property type="match status" value="1"/>
</dbReference>
<dbReference type="GO" id="GO:0005886">
    <property type="term" value="C:plasma membrane"/>
    <property type="evidence" value="ECO:0007669"/>
    <property type="project" value="TreeGrafter"/>
</dbReference>
<sequence length="369" mass="41967">MSIKPKNKKIISFSIFIGLVIIPWVFIIVYVLMMAHPRYVSTSNVVVKQVSEAQVPMGTGIAALLGANNTSVEDANYLTEFILSNDMVKKLDSRFHFRETYFIDGSDPIYEIDPNATQEELLEYFKSRVHIDLDEQTHILTVSTEGFNPKFALDLNQAILSESEQFVNAISQDIAQEQLKFAQDQLDEAKERLDESKQALLTYQNENQIFDPQINAQTINQLIGGLQAQLASLRTEERQLLSYLNPDAPQVVSIRSQISSVETQIEEEKAKLTSPSTTKLNRQAIQFESIKADVEFAAELYKIALSSLEKSRLEAFRKMKNLIVLSAPHEAQEARYPRQAYIVWISLVLLLIFYGFVRLLMAVIRDHSN</sequence>
<feature type="coiled-coil region" evidence="1">
    <location>
        <begin position="172"/>
        <end position="206"/>
    </location>
</feature>
<evidence type="ECO:0000256" key="1">
    <source>
        <dbReference type="SAM" id="Coils"/>
    </source>
</evidence>
<comment type="caution">
    <text evidence="3">The sequence shown here is derived from an EMBL/GenBank/DDBJ whole genome shotgun (WGS) entry which is preliminary data.</text>
</comment>
<dbReference type="Proteomes" id="UP000191094">
    <property type="component" value="Unassembled WGS sequence"/>
</dbReference>
<feature type="transmembrane region" description="Helical" evidence="2">
    <location>
        <begin position="341"/>
        <end position="364"/>
    </location>
</feature>
<keyword evidence="2" id="KW-0812">Transmembrane</keyword>
<dbReference type="InterPro" id="IPR050445">
    <property type="entry name" value="Bact_polysacc_biosynth/exp"/>
</dbReference>
<gene>
    <name evidence="3" type="ORF">B0682_06695</name>
</gene>
<name>A0A1T0CDA1_9GAMM</name>
<dbReference type="AlphaFoldDB" id="A0A1T0CDA1"/>
<dbReference type="STRING" id="90241.B0682_06695"/>
<protein>
    <submittedName>
        <fullName evidence="3">Capsule biosynthesis protein</fullName>
    </submittedName>
</protein>
<dbReference type="RefSeq" id="WP_169832907.1">
    <property type="nucleotide sequence ID" value="NZ_CP147511.1"/>
</dbReference>
<dbReference type="EMBL" id="MUYT01000008">
    <property type="protein sequence ID" value="OOS20318.1"/>
    <property type="molecule type" value="Genomic_DNA"/>
</dbReference>
<keyword evidence="2" id="KW-0472">Membrane</keyword>
<organism evidence="3 4">
    <name type="scientific">Lwoffella lincolnii</name>
    <dbReference type="NCBI Taxonomy" id="90241"/>
    <lineage>
        <taxon>Bacteria</taxon>
        <taxon>Pseudomonadati</taxon>
        <taxon>Pseudomonadota</taxon>
        <taxon>Gammaproteobacteria</taxon>
        <taxon>Moraxellales</taxon>
        <taxon>Moraxellaceae</taxon>
        <taxon>Lwoffella</taxon>
    </lineage>
</organism>
<evidence type="ECO:0000256" key="2">
    <source>
        <dbReference type="SAM" id="Phobius"/>
    </source>
</evidence>
<proteinExistence type="predicted"/>
<keyword evidence="1" id="KW-0175">Coiled coil</keyword>
<keyword evidence="4" id="KW-1185">Reference proteome</keyword>
<dbReference type="PANTHER" id="PTHR32309:SF13">
    <property type="entry name" value="FERRIC ENTEROBACTIN TRANSPORT PROTEIN FEPE"/>
    <property type="match status" value="1"/>
</dbReference>
<accession>A0A1T0CDA1</accession>
<keyword evidence="2" id="KW-1133">Transmembrane helix</keyword>
<evidence type="ECO:0000313" key="3">
    <source>
        <dbReference type="EMBL" id="OOS20318.1"/>
    </source>
</evidence>
<evidence type="ECO:0000313" key="4">
    <source>
        <dbReference type="Proteomes" id="UP000191094"/>
    </source>
</evidence>
<reference evidence="3 4" key="1">
    <citation type="submission" date="2017-02" db="EMBL/GenBank/DDBJ databases">
        <title>Draft genome sequence of Moraxella lincolnii CCUG 9405T type strain.</title>
        <authorList>
            <person name="Salva-Serra F."/>
            <person name="Engstrom-Jakobsson H."/>
            <person name="Thorell K."/>
            <person name="Jaen-Luchoro D."/>
            <person name="Gonzales-Siles L."/>
            <person name="Karlsson R."/>
            <person name="Yazdan S."/>
            <person name="Boulund F."/>
            <person name="Johnning A."/>
            <person name="Engstrand L."/>
            <person name="Kristiansson E."/>
            <person name="Moore E."/>
        </authorList>
    </citation>
    <scope>NUCLEOTIDE SEQUENCE [LARGE SCALE GENOMIC DNA]</scope>
    <source>
        <strain evidence="3 4">CCUG 9405</strain>
    </source>
</reference>